<feature type="compositionally biased region" description="Basic and acidic residues" evidence="1">
    <location>
        <begin position="61"/>
        <end position="71"/>
    </location>
</feature>
<dbReference type="EMBL" id="LWGZ01000724">
    <property type="protein sequence ID" value="OAX58241.1"/>
    <property type="molecule type" value="Genomic_DNA"/>
</dbReference>
<feature type="transmembrane region" description="Helical" evidence="2">
    <location>
        <begin position="22"/>
        <end position="41"/>
    </location>
</feature>
<feature type="region of interest" description="Disordered" evidence="1">
    <location>
        <begin position="48"/>
        <end position="79"/>
    </location>
</feature>
<proteinExistence type="predicted"/>
<sequence>MSIAVLASTVAEEHVVNELPLAPHWFAILFMVGFIALALICHSYSGRGVVRPDSAPSELSEVERESVEKYDASTTGTES</sequence>
<keyword evidence="2" id="KW-1133">Transmembrane helix</keyword>
<evidence type="ECO:0000256" key="1">
    <source>
        <dbReference type="SAM" id="MobiDB-lite"/>
    </source>
</evidence>
<organism evidence="3 4">
    <name type="scientific">Rothia kristinae</name>
    <dbReference type="NCBI Taxonomy" id="37923"/>
    <lineage>
        <taxon>Bacteria</taxon>
        <taxon>Bacillati</taxon>
        <taxon>Actinomycetota</taxon>
        <taxon>Actinomycetes</taxon>
        <taxon>Micrococcales</taxon>
        <taxon>Micrococcaceae</taxon>
        <taxon>Rothia</taxon>
    </lineage>
</organism>
<evidence type="ECO:0000313" key="3">
    <source>
        <dbReference type="EMBL" id="OAX58241.1"/>
    </source>
</evidence>
<dbReference type="AlphaFoldDB" id="A0A657IVJ2"/>
<gene>
    <name evidence="3" type="ORF">A5N15_08135</name>
</gene>
<accession>A0A657IVJ2</accession>
<dbReference type="Proteomes" id="UP000092021">
    <property type="component" value="Unassembled WGS sequence"/>
</dbReference>
<evidence type="ECO:0000256" key="2">
    <source>
        <dbReference type="SAM" id="Phobius"/>
    </source>
</evidence>
<evidence type="ECO:0000313" key="4">
    <source>
        <dbReference type="Proteomes" id="UP000092021"/>
    </source>
</evidence>
<comment type="caution">
    <text evidence="3">The sequence shown here is derived from an EMBL/GenBank/DDBJ whole genome shotgun (WGS) entry which is preliminary data.</text>
</comment>
<name>A0A657IVJ2_9MICC</name>
<protein>
    <submittedName>
        <fullName evidence="3">Uncharacterized protein</fullName>
    </submittedName>
</protein>
<keyword evidence="2" id="KW-0812">Transmembrane</keyword>
<reference evidence="3 4" key="1">
    <citation type="submission" date="2016-04" db="EMBL/GenBank/DDBJ databases">
        <title>Identification of putative biosynthetic pathways for the production of bioactive secondary metabolites by the marine actinomycete Kocuria kristinae RUTW2-3.</title>
        <authorList>
            <person name="Waterworth S.C."/>
            <person name="Walmsley T.A."/>
            <person name="Matongo T."/>
            <person name="Davies-Coleman M.T."/>
            <person name="Dorrington R.A."/>
        </authorList>
    </citation>
    <scope>NUCLEOTIDE SEQUENCE [LARGE SCALE GENOMIC DNA]</scope>
    <source>
        <strain evidence="3 4">RUTW4-5</strain>
    </source>
</reference>
<keyword evidence="2" id="KW-0472">Membrane</keyword>